<dbReference type="STRING" id="36818.BGK67_28645"/>
<evidence type="ECO:0000256" key="4">
    <source>
        <dbReference type="ARBA" id="ARBA00048819"/>
    </source>
</evidence>
<dbReference type="GO" id="GO:0005524">
    <property type="term" value="F:ATP binding"/>
    <property type="evidence" value="ECO:0007669"/>
    <property type="project" value="UniProtKB-KW"/>
</dbReference>
<dbReference type="InterPro" id="IPR006336">
    <property type="entry name" value="GCS2"/>
</dbReference>
<evidence type="ECO:0000256" key="5">
    <source>
        <dbReference type="HAMAP-Rule" id="MF_01609"/>
    </source>
</evidence>
<dbReference type="PANTHER" id="PTHR36510:SF1">
    <property type="entry name" value="GLUTAMATE--CYSTEINE LIGASE 2-RELATED"/>
    <property type="match status" value="1"/>
</dbReference>
<dbReference type="EC" id="6.3.2.2" evidence="5"/>
<dbReference type="EMBL" id="MEHK01000001">
    <property type="protein sequence ID" value="OEJ36025.1"/>
    <property type="molecule type" value="Genomic_DNA"/>
</dbReference>
<dbReference type="PANTHER" id="PTHR36510">
    <property type="entry name" value="GLUTAMATE--CYSTEINE LIGASE 2-RELATED"/>
    <property type="match status" value="1"/>
</dbReference>
<dbReference type="Pfam" id="PF04107">
    <property type="entry name" value="GCS2"/>
    <property type="match status" value="1"/>
</dbReference>
<organism evidence="6 7">
    <name type="scientific">Streptomyces subrutilus</name>
    <dbReference type="NCBI Taxonomy" id="36818"/>
    <lineage>
        <taxon>Bacteria</taxon>
        <taxon>Bacillati</taxon>
        <taxon>Actinomycetota</taxon>
        <taxon>Actinomycetes</taxon>
        <taxon>Kitasatosporales</taxon>
        <taxon>Streptomycetaceae</taxon>
        <taxon>Streptomyces</taxon>
    </lineage>
</organism>
<reference evidence="6 7" key="1">
    <citation type="submission" date="2016-08" db="EMBL/GenBank/DDBJ databases">
        <title>The complete genome of Streptomyces subrutilus 10-1-1.</title>
        <authorList>
            <person name="Chen X."/>
        </authorList>
    </citation>
    <scope>NUCLEOTIDE SEQUENCE [LARGE SCALE GENOMIC DNA]</scope>
    <source>
        <strain evidence="6 7">10-1-1</strain>
    </source>
</reference>
<name>A0A1E5Q2F8_9ACTN</name>
<evidence type="ECO:0000313" key="7">
    <source>
        <dbReference type="Proteomes" id="UP000095705"/>
    </source>
</evidence>
<dbReference type="RefSeq" id="WP_069924202.1">
    <property type="nucleotide sequence ID" value="NZ_MEHK01000001.1"/>
</dbReference>
<comment type="similarity">
    <text evidence="5">Belongs to the glutamate--cysteine ligase type 2 family. YbdK subfamily.</text>
</comment>
<dbReference type="InterPro" id="IPR011793">
    <property type="entry name" value="YbdK"/>
</dbReference>
<accession>A0A1E5Q2F8</accession>
<dbReference type="NCBIfam" id="TIGR02050">
    <property type="entry name" value="gshA_cyan_rel"/>
    <property type="match status" value="1"/>
</dbReference>
<comment type="catalytic activity">
    <reaction evidence="4 5">
        <text>L-cysteine + L-glutamate + ATP = gamma-L-glutamyl-L-cysteine + ADP + phosphate + H(+)</text>
        <dbReference type="Rhea" id="RHEA:13285"/>
        <dbReference type="ChEBI" id="CHEBI:15378"/>
        <dbReference type="ChEBI" id="CHEBI:29985"/>
        <dbReference type="ChEBI" id="CHEBI:30616"/>
        <dbReference type="ChEBI" id="CHEBI:35235"/>
        <dbReference type="ChEBI" id="CHEBI:43474"/>
        <dbReference type="ChEBI" id="CHEBI:58173"/>
        <dbReference type="ChEBI" id="CHEBI:456216"/>
        <dbReference type="EC" id="6.3.2.2"/>
    </reaction>
</comment>
<sequence>MGVEEEFFLVDVRTRAPVPRAPQVLRALVPDLGDQAQAEFYTSQLEVCTRPVGTGAELRDQLAALRTAAGRAAREAGCLLVGTGTAVVPPDEPIRVTEGPRYRRMADAYRANVDGRLGAVCGCHVHIGTLDHPRALDLANRVRPYLPALQALAVNSPFTGGLESGWAGWRSVEFGRWPTVGPAPLLDPAGYESTADALVSSGVILDRGMIYWYARPSEHVPTLEIRIADVSADVDTTVLLALLIRGLCTTMTAEADGSPPPEVPEGRLRAAHRFAARYGHRGDGIDPLTGDTVPAHTLTTALLRRAEPGLAATGDLAEAQWLLGELCGRGTGAERQRAVYRRRGSLHAVVDDLAAATTPDLSPEMAWR</sequence>
<comment type="function">
    <text evidence="5">ATP-dependent carboxylate-amine ligase which exhibits weak glutamate--cysteine ligase activity.</text>
</comment>
<keyword evidence="2 5" id="KW-0547">Nucleotide-binding</keyword>
<dbReference type="HAMAP" id="MF_01609">
    <property type="entry name" value="Glu_cys_ligase_2"/>
    <property type="match status" value="1"/>
</dbReference>
<evidence type="ECO:0000256" key="2">
    <source>
        <dbReference type="ARBA" id="ARBA00022741"/>
    </source>
</evidence>
<dbReference type="InterPro" id="IPR014746">
    <property type="entry name" value="Gln_synth/guanido_kin_cat_dom"/>
</dbReference>
<dbReference type="AlphaFoldDB" id="A0A1E5Q2F8"/>
<dbReference type="Gene3D" id="3.30.590.20">
    <property type="match status" value="1"/>
</dbReference>
<dbReference type="GO" id="GO:0004357">
    <property type="term" value="F:glutamate-cysteine ligase activity"/>
    <property type="evidence" value="ECO:0007669"/>
    <property type="project" value="UniProtKB-EC"/>
</dbReference>
<evidence type="ECO:0000256" key="3">
    <source>
        <dbReference type="ARBA" id="ARBA00022840"/>
    </source>
</evidence>
<dbReference type="NCBIfam" id="NF010041">
    <property type="entry name" value="PRK13517.1-1"/>
    <property type="match status" value="1"/>
</dbReference>
<dbReference type="SUPFAM" id="SSF55931">
    <property type="entry name" value="Glutamine synthetase/guanido kinase"/>
    <property type="match status" value="1"/>
</dbReference>
<dbReference type="OrthoDB" id="9803842at2"/>
<keyword evidence="3 5" id="KW-0067">ATP-binding</keyword>
<proteinExistence type="inferred from homology"/>
<dbReference type="GO" id="GO:0042398">
    <property type="term" value="P:modified amino acid biosynthetic process"/>
    <property type="evidence" value="ECO:0007669"/>
    <property type="project" value="InterPro"/>
</dbReference>
<evidence type="ECO:0000256" key="1">
    <source>
        <dbReference type="ARBA" id="ARBA00022598"/>
    </source>
</evidence>
<comment type="caution">
    <text evidence="6">The sequence shown here is derived from an EMBL/GenBank/DDBJ whole genome shotgun (WGS) entry which is preliminary data.</text>
</comment>
<keyword evidence="7" id="KW-1185">Reference proteome</keyword>
<gene>
    <name evidence="6" type="ORF">BGK67_28645</name>
</gene>
<evidence type="ECO:0000313" key="6">
    <source>
        <dbReference type="EMBL" id="OEJ36025.1"/>
    </source>
</evidence>
<dbReference type="InterPro" id="IPR050141">
    <property type="entry name" value="GCL_type2/YbdK_subfam"/>
</dbReference>
<keyword evidence="1 5" id="KW-0436">Ligase</keyword>
<dbReference type="Proteomes" id="UP000095705">
    <property type="component" value="Unassembled WGS sequence"/>
</dbReference>
<protein>
    <recommendedName>
        <fullName evidence="5">Putative glutamate--cysteine ligase 2</fullName>
        <ecNumber evidence="5">6.3.2.2</ecNumber>
    </recommendedName>
    <alternativeName>
        <fullName evidence="5">Gamma-glutamylcysteine synthetase 2</fullName>
        <shortName evidence="5">GCS 2</shortName>
        <shortName evidence="5">Gamma-GCS 2</shortName>
    </alternativeName>
</protein>